<evidence type="ECO:0000313" key="1">
    <source>
        <dbReference type="EMBL" id="KAG8534693.1"/>
    </source>
</evidence>
<dbReference type="EMBL" id="WNYA01094529">
    <property type="protein sequence ID" value="KAG8534693.1"/>
    <property type="molecule type" value="Genomic_DNA"/>
</dbReference>
<organism evidence="1 2">
    <name type="scientific">Engystomops pustulosus</name>
    <name type="common">Tungara frog</name>
    <name type="synonym">Physalaemus pustulosus</name>
    <dbReference type="NCBI Taxonomy" id="76066"/>
    <lineage>
        <taxon>Eukaryota</taxon>
        <taxon>Metazoa</taxon>
        <taxon>Chordata</taxon>
        <taxon>Craniata</taxon>
        <taxon>Vertebrata</taxon>
        <taxon>Euteleostomi</taxon>
        <taxon>Amphibia</taxon>
        <taxon>Batrachia</taxon>
        <taxon>Anura</taxon>
        <taxon>Neobatrachia</taxon>
        <taxon>Hyloidea</taxon>
        <taxon>Leptodactylidae</taxon>
        <taxon>Leiuperinae</taxon>
        <taxon>Engystomops</taxon>
    </lineage>
</organism>
<sequence>QVCGVLDVLLGLMRGYAGNELLFTFLLEQGNVEIFYFLIAQKKFSDQLREKVFKVLYKLVKYEKVAERMKHRLKLKDLGYQGLVSFLSDVPVSMLLIRCLSEQVLGSDVTPNYKDLLSV</sequence>
<comment type="caution">
    <text evidence="1">The sequence shown here is derived from an EMBL/GenBank/DDBJ whole genome shotgun (WGS) entry which is preliminary data.</text>
</comment>
<accession>A0AAV6YEX0</accession>
<evidence type="ECO:0000313" key="2">
    <source>
        <dbReference type="Proteomes" id="UP000824782"/>
    </source>
</evidence>
<name>A0AAV6YEX0_ENGPU</name>
<keyword evidence="2" id="KW-1185">Reference proteome</keyword>
<reference evidence="1" key="1">
    <citation type="thesis" date="2020" institute="ProQuest LLC" country="789 East Eisenhower Parkway, Ann Arbor, MI, USA">
        <title>Comparative Genomics and Chromosome Evolution.</title>
        <authorList>
            <person name="Mudd A.B."/>
        </authorList>
    </citation>
    <scope>NUCLEOTIDE SEQUENCE</scope>
    <source>
        <strain evidence="1">237g6f4</strain>
        <tissue evidence="1">Blood</tissue>
    </source>
</reference>
<dbReference type="Proteomes" id="UP000824782">
    <property type="component" value="Unassembled WGS sequence"/>
</dbReference>
<dbReference type="AlphaFoldDB" id="A0AAV6YEX0"/>
<gene>
    <name evidence="1" type="ORF">GDO81_018797</name>
</gene>
<protein>
    <submittedName>
        <fullName evidence="1">Uncharacterized protein</fullName>
    </submittedName>
</protein>
<proteinExistence type="predicted"/>
<feature type="non-terminal residue" evidence="1">
    <location>
        <position position="119"/>
    </location>
</feature>
<feature type="non-terminal residue" evidence="1">
    <location>
        <position position="1"/>
    </location>
</feature>